<feature type="transmembrane region" description="Helical" evidence="1">
    <location>
        <begin position="39"/>
        <end position="68"/>
    </location>
</feature>
<keyword evidence="1" id="KW-1133">Transmembrane helix</keyword>
<evidence type="ECO:0000313" key="3">
    <source>
        <dbReference type="Proteomes" id="UP000243819"/>
    </source>
</evidence>
<evidence type="ECO:0000313" key="2">
    <source>
        <dbReference type="EMBL" id="SET11907.1"/>
    </source>
</evidence>
<proteinExistence type="predicted"/>
<keyword evidence="1" id="KW-0472">Membrane</keyword>
<evidence type="ECO:0000256" key="1">
    <source>
        <dbReference type="SAM" id="Phobius"/>
    </source>
</evidence>
<dbReference type="Proteomes" id="UP000243819">
    <property type="component" value="Unassembled WGS sequence"/>
</dbReference>
<keyword evidence="1" id="KW-0812">Transmembrane</keyword>
<feature type="transmembrane region" description="Helical" evidence="1">
    <location>
        <begin position="88"/>
        <end position="108"/>
    </location>
</feature>
<dbReference type="InterPro" id="IPR019206">
    <property type="entry name" value="DUF2085_TM"/>
</dbReference>
<gene>
    <name evidence="2" type="ORF">SAMN03080614_105114</name>
</gene>
<protein>
    <submittedName>
        <fullName evidence="2">Uncharacterized membrane protein</fullName>
    </submittedName>
</protein>
<dbReference type="EMBL" id="FOIF01000051">
    <property type="protein sequence ID" value="SET11907.1"/>
    <property type="molecule type" value="Genomic_DNA"/>
</dbReference>
<dbReference type="AlphaFoldDB" id="A0A1I0BXR3"/>
<dbReference type="Pfam" id="PF09858">
    <property type="entry name" value="DUF2085"/>
    <property type="match status" value="1"/>
</dbReference>
<keyword evidence="3" id="KW-1185">Reference proteome</keyword>
<reference evidence="3" key="1">
    <citation type="submission" date="2016-10" db="EMBL/GenBank/DDBJ databases">
        <authorList>
            <person name="Varghese N."/>
            <person name="Submissions S."/>
        </authorList>
    </citation>
    <scope>NUCLEOTIDE SEQUENCE [LARGE SCALE GENOMIC DNA]</scope>
    <source>
        <strain evidence="3">DSM 13577</strain>
    </source>
</reference>
<accession>A0A1I0BXR3</accession>
<sequence>MTKSSFEIILRYMFFCHRLPDRSFYFRGKKFPMCARCTGILVGYFLGVILLFFYPINLYFSLILLLPLSLDGGMQYLGFYTSTNPRRFITGILAGIGTIFLLREALVLGRYHGEIFWSIFKN</sequence>
<dbReference type="RefSeq" id="WP_341423331.1">
    <property type="nucleotide sequence ID" value="NZ_FOIF01000051.1"/>
</dbReference>
<organism evidence="2 3">
    <name type="scientific">Anaerobranca gottschalkii DSM 13577</name>
    <dbReference type="NCBI Taxonomy" id="1120990"/>
    <lineage>
        <taxon>Bacteria</taxon>
        <taxon>Bacillati</taxon>
        <taxon>Bacillota</taxon>
        <taxon>Clostridia</taxon>
        <taxon>Eubacteriales</taxon>
        <taxon>Proteinivoracaceae</taxon>
        <taxon>Anaerobranca</taxon>
    </lineage>
</organism>
<name>A0A1I0BXR3_9FIRM</name>